<protein>
    <recommendedName>
        <fullName evidence="6">Arylamine N-acetyltransferase</fullName>
    </recommendedName>
</protein>
<comment type="caution">
    <text evidence="4">The sequence shown here is derived from an EMBL/GenBank/DDBJ whole genome shotgun (WGS) entry which is preliminary data.</text>
</comment>
<evidence type="ECO:0000256" key="1">
    <source>
        <dbReference type="ARBA" id="ARBA00006547"/>
    </source>
</evidence>
<dbReference type="PRINTS" id="PR01543">
    <property type="entry name" value="ANATRNSFRASE"/>
</dbReference>
<dbReference type="InterPro" id="IPR001447">
    <property type="entry name" value="Arylamine_N-AcTrfase"/>
</dbReference>
<dbReference type="Proteomes" id="UP000295075">
    <property type="component" value="Unassembled WGS sequence"/>
</dbReference>
<feature type="compositionally biased region" description="Basic residues" evidence="3">
    <location>
        <begin position="152"/>
        <end position="163"/>
    </location>
</feature>
<gene>
    <name evidence="4" type="ORF">E1261_04445</name>
</gene>
<feature type="region of interest" description="Disordered" evidence="3">
    <location>
        <begin position="1"/>
        <end position="24"/>
    </location>
</feature>
<evidence type="ECO:0008006" key="6">
    <source>
        <dbReference type="Google" id="ProtNLM"/>
    </source>
</evidence>
<feature type="compositionally biased region" description="Basic and acidic residues" evidence="3">
    <location>
        <begin position="56"/>
        <end position="67"/>
    </location>
</feature>
<dbReference type="PANTHER" id="PTHR11786:SF0">
    <property type="entry name" value="ARYLAMINE N-ACETYLTRANSFERASE 4-RELATED"/>
    <property type="match status" value="1"/>
</dbReference>
<organism evidence="4 5">
    <name type="scientific">Kribbella albertanoniae</name>
    <dbReference type="NCBI Taxonomy" id="1266829"/>
    <lineage>
        <taxon>Bacteria</taxon>
        <taxon>Bacillati</taxon>
        <taxon>Actinomycetota</taxon>
        <taxon>Actinomycetes</taxon>
        <taxon>Propionibacteriales</taxon>
        <taxon>Kribbellaceae</taxon>
        <taxon>Kribbella</taxon>
    </lineage>
</organism>
<feature type="region of interest" description="Disordered" evidence="3">
    <location>
        <begin position="56"/>
        <end position="187"/>
    </location>
</feature>
<name>A0A4V2XSM8_9ACTN</name>
<dbReference type="GO" id="GO:0016407">
    <property type="term" value="F:acetyltransferase activity"/>
    <property type="evidence" value="ECO:0007669"/>
    <property type="project" value="InterPro"/>
</dbReference>
<dbReference type="Gene3D" id="2.40.128.150">
    <property type="entry name" value="Cysteine proteinases"/>
    <property type="match status" value="1"/>
</dbReference>
<accession>A0A4V2XSM8</accession>
<dbReference type="OrthoDB" id="7181050at2"/>
<keyword evidence="5" id="KW-1185">Reference proteome</keyword>
<sequence length="465" mass="52422">MARLRPEHESRLHRGHPLQARGELGQVLRQEGSRLRLQHRRLPRVRADLLPVEARVRPDPRDRRSQPDRLPQQWRQSGHLARHRRLRHPLRRHARLPPPGRTADGRRHQGGQVLPGLPRPRRGALRPGRGRGPVRSAQTGGRLGREGQGPRDHRRLHLHRRIPRPVPLPPEIPLQRHRRPSPSHQLHLPVSLDIGRTLERLGIDGPVGPDLVSLRRLHHAWATAVTYENLDIQLGRPVSLAPEALADKIITRRRGGFCYEQNYAFAVMLGAVGFEVSIIEAAVDRELRGESAWRNHMQLLVTVDGETWLCDVGLMDGFLSPIRLRPGKHVEGRQTYSLVQVGDDVWRLHHRPGGAFITCDLRSGPLTIEDFTEVCAWRATAPESIFVQTLLVARTDIDEAVILRSRTLTRTGPAVSGGKVQRVLIDADDLAAVLTKEFALPLAGLDLDALWERAVQQHEIWLAAG</sequence>
<dbReference type="Gene3D" id="3.30.2140.10">
    <property type="entry name" value="Arylamine N-acetyltransferase"/>
    <property type="match status" value="1"/>
</dbReference>
<dbReference type="PANTHER" id="PTHR11786">
    <property type="entry name" value="N-HYDROXYARYLAMINE O-ACETYLTRANSFERASE"/>
    <property type="match status" value="1"/>
</dbReference>
<evidence type="ECO:0000313" key="4">
    <source>
        <dbReference type="EMBL" id="TDC34175.1"/>
    </source>
</evidence>
<proteinExistence type="inferred from homology"/>
<feature type="compositionally biased region" description="Basic residues" evidence="3">
    <location>
        <begin position="80"/>
        <end position="95"/>
    </location>
</feature>
<evidence type="ECO:0000256" key="3">
    <source>
        <dbReference type="SAM" id="MobiDB-lite"/>
    </source>
</evidence>
<dbReference type="Pfam" id="PF00797">
    <property type="entry name" value="Acetyltransf_2"/>
    <property type="match status" value="1"/>
</dbReference>
<evidence type="ECO:0000256" key="2">
    <source>
        <dbReference type="RuleBase" id="RU003452"/>
    </source>
</evidence>
<dbReference type="EMBL" id="SMKA01000009">
    <property type="protein sequence ID" value="TDC34175.1"/>
    <property type="molecule type" value="Genomic_DNA"/>
</dbReference>
<dbReference type="InterPro" id="IPR038765">
    <property type="entry name" value="Papain-like_cys_pep_sf"/>
</dbReference>
<dbReference type="SUPFAM" id="SSF54001">
    <property type="entry name" value="Cysteine proteinases"/>
    <property type="match status" value="1"/>
</dbReference>
<feature type="compositionally biased region" description="Basic and acidic residues" evidence="3">
    <location>
        <begin position="1"/>
        <end position="12"/>
    </location>
</feature>
<dbReference type="AlphaFoldDB" id="A0A4V2XSM8"/>
<comment type="similarity">
    <text evidence="1 2">Belongs to the arylamine N-acetyltransferase family.</text>
</comment>
<reference evidence="4 5" key="1">
    <citation type="submission" date="2019-03" db="EMBL/GenBank/DDBJ databases">
        <title>Draft genome sequences of novel Actinobacteria.</title>
        <authorList>
            <person name="Sahin N."/>
            <person name="Ay H."/>
            <person name="Saygin H."/>
        </authorList>
    </citation>
    <scope>NUCLEOTIDE SEQUENCE [LARGE SCALE GENOMIC DNA]</scope>
    <source>
        <strain evidence="4 5">JCM 30547</strain>
    </source>
</reference>
<evidence type="ECO:0000313" key="5">
    <source>
        <dbReference type="Proteomes" id="UP000295075"/>
    </source>
</evidence>